<feature type="domain" description="4'-phosphopantetheinyl transferase N-terminal" evidence="5">
    <location>
        <begin position="42"/>
        <end position="129"/>
    </location>
</feature>
<dbReference type="GeneID" id="39576979"/>
<dbReference type="InterPro" id="IPR037143">
    <property type="entry name" value="4-PPantetheinyl_Trfase_dom_sf"/>
</dbReference>
<evidence type="ECO:0000259" key="4">
    <source>
        <dbReference type="Pfam" id="PF01648"/>
    </source>
</evidence>
<evidence type="ECO:0000256" key="3">
    <source>
        <dbReference type="SAM" id="MobiDB-lite"/>
    </source>
</evidence>
<evidence type="ECO:0000256" key="2">
    <source>
        <dbReference type="ARBA" id="ARBA00022679"/>
    </source>
</evidence>
<accession>A0A3N2PJN4</accession>
<dbReference type="STRING" id="1314773.A0A3N2PJN4"/>
<dbReference type="GO" id="GO:0008897">
    <property type="term" value="F:holo-[acyl-carrier-protein] synthase activity"/>
    <property type="evidence" value="ECO:0007669"/>
    <property type="project" value="UniProtKB-EC"/>
</dbReference>
<name>A0A3N2PJN4_SODAK</name>
<feature type="region of interest" description="Disordered" evidence="3">
    <location>
        <begin position="92"/>
        <end position="111"/>
    </location>
</feature>
<dbReference type="GO" id="GO:0019878">
    <property type="term" value="P:lysine biosynthetic process via aminoadipic acid"/>
    <property type="evidence" value="ECO:0007669"/>
    <property type="project" value="TreeGrafter"/>
</dbReference>
<dbReference type="PANTHER" id="PTHR12215:SF10">
    <property type="entry name" value="L-AMINOADIPATE-SEMIALDEHYDE DEHYDROGENASE-PHOSPHOPANTETHEINYL TRANSFERASE"/>
    <property type="match status" value="1"/>
</dbReference>
<feature type="domain" description="4'-phosphopantetheinyl transferase" evidence="4">
    <location>
        <begin position="152"/>
        <end position="272"/>
    </location>
</feature>
<reference evidence="6 7" key="1">
    <citation type="journal article" date="2018" name="Mol. Ecol.">
        <title>The obligate alkalophilic soda-lake fungus Sodiomyces alkalinus has shifted to a protein diet.</title>
        <authorList>
            <person name="Grum-Grzhimaylo A.A."/>
            <person name="Falkoski D.L."/>
            <person name="van den Heuvel J."/>
            <person name="Valero-Jimenez C.A."/>
            <person name="Min B."/>
            <person name="Choi I.G."/>
            <person name="Lipzen A."/>
            <person name="Daum C.G."/>
            <person name="Aanen D.K."/>
            <person name="Tsang A."/>
            <person name="Henrissat B."/>
            <person name="Bilanenko E.N."/>
            <person name="de Vries R.P."/>
            <person name="van Kan J.A.L."/>
            <person name="Grigoriev I.V."/>
            <person name="Debets A.J.M."/>
        </authorList>
    </citation>
    <scope>NUCLEOTIDE SEQUENCE [LARGE SCALE GENOMIC DNA]</scope>
    <source>
        <strain evidence="6 7">F11</strain>
    </source>
</reference>
<keyword evidence="7" id="KW-1185">Reference proteome</keyword>
<dbReference type="SUPFAM" id="SSF56214">
    <property type="entry name" value="4'-phosphopantetheinyl transferase"/>
    <property type="match status" value="2"/>
</dbReference>
<dbReference type="Proteomes" id="UP000272025">
    <property type="component" value="Unassembled WGS sequence"/>
</dbReference>
<dbReference type="EMBL" id="ML119066">
    <property type="protein sequence ID" value="ROT34729.1"/>
    <property type="molecule type" value="Genomic_DNA"/>
</dbReference>
<dbReference type="PANTHER" id="PTHR12215">
    <property type="entry name" value="PHOSPHOPANTETHEINE TRANSFERASE"/>
    <property type="match status" value="1"/>
</dbReference>
<organism evidence="6 7">
    <name type="scientific">Sodiomyces alkalinus (strain CBS 110278 / VKM F-3762 / F11)</name>
    <name type="common">Alkaliphilic filamentous fungus</name>
    <dbReference type="NCBI Taxonomy" id="1314773"/>
    <lineage>
        <taxon>Eukaryota</taxon>
        <taxon>Fungi</taxon>
        <taxon>Dikarya</taxon>
        <taxon>Ascomycota</taxon>
        <taxon>Pezizomycotina</taxon>
        <taxon>Sordariomycetes</taxon>
        <taxon>Hypocreomycetidae</taxon>
        <taxon>Glomerellales</taxon>
        <taxon>Plectosphaerellaceae</taxon>
        <taxon>Sodiomyces</taxon>
    </lineage>
</organism>
<evidence type="ECO:0000259" key="5">
    <source>
        <dbReference type="Pfam" id="PF22624"/>
    </source>
</evidence>
<dbReference type="OrthoDB" id="26719at2759"/>
<dbReference type="GO" id="GO:0000287">
    <property type="term" value="F:magnesium ion binding"/>
    <property type="evidence" value="ECO:0007669"/>
    <property type="project" value="InterPro"/>
</dbReference>
<dbReference type="Pfam" id="PF01648">
    <property type="entry name" value="ACPS"/>
    <property type="match status" value="1"/>
</dbReference>
<evidence type="ECO:0000256" key="1">
    <source>
        <dbReference type="ARBA" id="ARBA00013172"/>
    </source>
</evidence>
<dbReference type="GO" id="GO:0005829">
    <property type="term" value="C:cytosol"/>
    <property type="evidence" value="ECO:0007669"/>
    <property type="project" value="TreeGrafter"/>
</dbReference>
<proteinExistence type="predicted"/>
<dbReference type="InterPro" id="IPR008278">
    <property type="entry name" value="4-PPantetheinyl_Trfase_dom"/>
</dbReference>
<keyword evidence="2 6" id="KW-0808">Transferase</keyword>
<sequence length="357" mass="39618">MPSSNSPPPGAGEASKPTIIQWIVDTRPLWPKATETKHLEQSASRALALLNADERTTVLKYFHVRDAKLSLASHLLKRYVVSRFCSVPWSLSTPSRDPATGKPRWQDPQGREPLRFNVSHQAGLVALFAVHSNNDSDHGHGNGNGNGDGPEVGVDVVCTSERFDRDLASLLPDPVASWPAFVDVYAEVFSPQEVAYLCRDVPRLLPPRSKLGPTVSASPRASPREVAAFLLRYFYAAWCLREAYIKMTGEALLAPWLRDLEFRGFRPPEPEQDFVGDEGLCKRGEEVADGTVVRGHEIYFEGRRVEDANVCLRALGHDYMVCAAVRTPRHKEDGLGFRLGDFEAVSMDEIVEFGEAH</sequence>
<dbReference type="AlphaFoldDB" id="A0A3N2PJN4"/>
<evidence type="ECO:0000313" key="6">
    <source>
        <dbReference type="EMBL" id="ROT34729.1"/>
    </source>
</evidence>
<dbReference type="InterPro" id="IPR055066">
    <property type="entry name" value="AASDHPPT_N"/>
</dbReference>
<dbReference type="RefSeq" id="XP_028462535.1">
    <property type="nucleotide sequence ID" value="XM_028608501.1"/>
</dbReference>
<dbReference type="Gene3D" id="3.90.470.20">
    <property type="entry name" value="4'-phosphopantetheinyl transferase domain"/>
    <property type="match status" value="2"/>
</dbReference>
<dbReference type="Pfam" id="PF22624">
    <property type="entry name" value="AASDHPPT_N"/>
    <property type="match status" value="1"/>
</dbReference>
<dbReference type="InterPro" id="IPR050559">
    <property type="entry name" value="P-Pant_transferase_sf"/>
</dbReference>
<protein>
    <recommendedName>
        <fullName evidence="1">holo-[acyl-carrier-protein] synthase</fullName>
        <ecNumber evidence="1">2.7.8.7</ecNumber>
    </recommendedName>
</protein>
<evidence type="ECO:0000313" key="7">
    <source>
        <dbReference type="Proteomes" id="UP000272025"/>
    </source>
</evidence>
<gene>
    <name evidence="6" type="ORF">SODALDRAFT_285849</name>
</gene>
<dbReference type="EC" id="2.7.8.7" evidence="1"/>